<dbReference type="STRING" id="582672.SAMN05216360_10560"/>
<evidence type="ECO:0000313" key="2">
    <source>
        <dbReference type="Proteomes" id="UP000198704"/>
    </source>
</evidence>
<sequence>MPLNIRSEEVNQLAEKLASRAGVSKTEAVRLALTNELGRREESLADFLAKIKPLQDALAAYPATGLKADKAFYDSLYED</sequence>
<organism evidence="1 2">
    <name type="scientific">Methylobacterium phyllostachyos</name>
    <dbReference type="NCBI Taxonomy" id="582672"/>
    <lineage>
        <taxon>Bacteria</taxon>
        <taxon>Pseudomonadati</taxon>
        <taxon>Pseudomonadota</taxon>
        <taxon>Alphaproteobacteria</taxon>
        <taxon>Hyphomicrobiales</taxon>
        <taxon>Methylobacteriaceae</taxon>
        <taxon>Methylobacterium</taxon>
    </lineage>
</organism>
<name>A0A1G9XX50_9HYPH</name>
<evidence type="ECO:0000313" key="1">
    <source>
        <dbReference type="EMBL" id="SDN01051.1"/>
    </source>
</evidence>
<dbReference type="Pfam" id="PF07704">
    <property type="entry name" value="PSK_trans_fac"/>
    <property type="match status" value="1"/>
</dbReference>
<reference evidence="2" key="1">
    <citation type="submission" date="2016-10" db="EMBL/GenBank/DDBJ databases">
        <authorList>
            <person name="Varghese N."/>
            <person name="Submissions S."/>
        </authorList>
    </citation>
    <scope>NUCLEOTIDE SEQUENCE [LARGE SCALE GENOMIC DNA]</scope>
    <source>
        <strain evidence="2">BL47</strain>
    </source>
</reference>
<dbReference type="OrthoDB" id="9814421at2"/>
<keyword evidence="2" id="KW-1185">Reference proteome</keyword>
<dbReference type="Proteomes" id="UP000198704">
    <property type="component" value="Unassembled WGS sequence"/>
</dbReference>
<gene>
    <name evidence="1" type="ORF">SAMN05216360_10560</name>
</gene>
<dbReference type="EMBL" id="FNHS01000005">
    <property type="protein sequence ID" value="SDN01051.1"/>
    <property type="molecule type" value="Genomic_DNA"/>
</dbReference>
<dbReference type="AlphaFoldDB" id="A0A1G9XX50"/>
<dbReference type="RefSeq" id="WP_091715249.1">
    <property type="nucleotide sequence ID" value="NZ_FNHS01000005.1"/>
</dbReference>
<accession>A0A1G9XX50</accession>
<protein>
    <submittedName>
        <fullName evidence="1">Antitoxin VapB</fullName>
    </submittedName>
</protein>
<dbReference type="InterPro" id="IPR011660">
    <property type="entry name" value="VapB-like"/>
</dbReference>
<proteinExistence type="predicted"/>